<gene>
    <name evidence="1" type="ORF">ACCQ42_00160</name>
</gene>
<comment type="caution">
    <text evidence="1">The sequence shown here is derived from an EMBL/GenBank/DDBJ whole genome shotgun (WGS) entry which is preliminary data.</text>
</comment>
<dbReference type="InterPro" id="IPR023214">
    <property type="entry name" value="HAD_sf"/>
</dbReference>
<dbReference type="RefSeq" id="WP_265212176.1">
    <property type="nucleotide sequence ID" value="NZ_JBGMEF010000001.1"/>
</dbReference>
<dbReference type="PANTHER" id="PTHR10000">
    <property type="entry name" value="PHOSPHOSERINE PHOSPHATASE"/>
    <property type="match status" value="1"/>
</dbReference>
<dbReference type="EMBL" id="JBGMEF010000001">
    <property type="protein sequence ID" value="MFO3666199.1"/>
    <property type="molecule type" value="Genomic_DNA"/>
</dbReference>
<organism evidence="1 2">
    <name type="scientific">Anaerococcus kampingae</name>
    <dbReference type="NCBI Taxonomy" id="3115614"/>
    <lineage>
        <taxon>Bacteria</taxon>
        <taxon>Bacillati</taxon>
        <taxon>Bacillota</taxon>
        <taxon>Tissierellia</taxon>
        <taxon>Tissierellales</taxon>
        <taxon>Peptoniphilaceae</taxon>
        <taxon>Anaerococcus</taxon>
    </lineage>
</organism>
<dbReference type="SUPFAM" id="SSF56784">
    <property type="entry name" value="HAD-like"/>
    <property type="match status" value="1"/>
</dbReference>
<dbReference type="PANTHER" id="PTHR10000:SF55">
    <property type="entry name" value="5-AMINO-6-(5-PHOSPHO-D-RIBITYLAMINO)URACIL PHOSPHATASE YCSE"/>
    <property type="match status" value="1"/>
</dbReference>
<dbReference type="Gene3D" id="3.30.1240.10">
    <property type="match status" value="1"/>
</dbReference>
<dbReference type="GO" id="GO:0016787">
    <property type="term" value="F:hydrolase activity"/>
    <property type="evidence" value="ECO:0007669"/>
    <property type="project" value="UniProtKB-KW"/>
</dbReference>
<dbReference type="NCBIfam" id="TIGR01484">
    <property type="entry name" value="HAD-SF-IIB"/>
    <property type="match status" value="1"/>
</dbReference>
<dbReference type="SFLD" id="SFLDS00003">
    <property type="entry name" value="Haloacid_Dehalogenase"/>
    <property type="match status" value="1"/>
</dbReference>
<sequence>MIKLIASDIDETIIDHNRLVPERNKKAIKAAQDKGVIVMLATGRGPYEIFDIPDQAGVIADDRFVICCNGAVIMNVKTKEIIDVLAMDFSYAKKIFEYAYKNKLTFYLYTLDKKYGINLSDETLIAESHINLIEGDNIDFLEGQTVLKTIIKNSNMNQLQALEVDIARITDYNLEISYSSNMYMEINAKGVNKAIALKKVADHYGVDMKNVMAIGDNYNDVAMLEEAGTAIAVRNARLQVKQSADYVTQADNSKGAVGEAIENFVLNL</sequence>
<dbReference type="Pfam" id="PF08282">
    <property type="entry name" value="Hydrolase_3"/>
    <property type="match status" value="1"/>
</dbReference>
<reference evidence="1 2" key="1">
    <citation type="journal article" date="2025" name="Anaerobe">
        <title>Description of Anaerococcus kampingiae sp. nov., Anaerococcus groningensis sp. nov., Anaerococcus martiniensis sp. nov., and Anaerococcus cruorum sp. nov., isolated from human clinical specimens.</title>
        <authorList>
            <person name="Boiten K.E."/>
            <person name="Meijer J."/>
            <person name="van Wezel E.M."/>
            <person name="Veloo A.C.M."/>
        </authorList>
    </citation>
    <scope>NUCLEOTIDE SEQUENCE [LARGE SCALE GENOMIC DNA]</scope>
    <source>
        <strain evidence="1 2">ENR0874</strain>
    </source>
</reference>
<dbReference type="CDD" id="cd07516">
    <property type="entry name" value="HAD_Pase"/>
    <property type="match status" value="1"/>
</dbReference>
<accession>A0ABW9MBB7</accession>
<dbReference type="InterPro" id="IPR006379">
    <property type="entry name" value="HAD-SF_hydro_IIB"/>
</dbReference>
<dbReference type="InterPro" id="IPR036412">
    <property type="entry name" value="HAD-like_sf"/>
</dbReference>
<dbReference type="EC" id="3.1.3.-" evidence="1"/>
<dbReference type="Proteomes" id="UP001637994">
    <property type="component" value="Unassembled WGS sequence"/>
</dbReference>
<dbReference type="SFLD" id="SFLDG01140">
    <property type="entry name" value="C2.B:_Phosphomannomutase_and_P"/>
    <property type="match status" value="1"/>
</dbReference>
<protein>
    <submittedName>
        <fullName evidence="1">Cof-type HAD-IIB family hydrolase</fullName>
        <ecNumber evidence="1">3.1.3.-</ecNumber>
    </submittedName>
</protein>
<keyword evidence="1" id="KW-0378">Hydrolase</keyword>
<dbReference type="NCBIfam" id="TIGR00099">
    <property type="entry name" value="Cof-subfamily"/>
    <property type="match status" value="1"/>
</dbReference>
<keyword evidence="2" id="KW-1185">Reference proteome</keyword>
<dbReference type="InterPro" id="IPR000150">
    <property type="entry name" value="Cof"/>
</dbReference>
<evidence type="ECO:0000313" key="1">
    <source>
        <dbReference type="EMBL" id="MFO3666199.1"/>
    </source>
</evidence>
<dbReference type="Gene3D" id="3.40.50.1000">
    <property type="entry name" value="HAD superfamily/HAD-like"/>
    <property type="match status" value="1"/>
</dbReference>
<name>A0ABW9MBB7_9FIRM</name>
<evidence type="ECO:0000313" key="2">
    <source>
        <dbReference type="Proteomes" id="UP001637994"/>
    </source>
</evidence>
<proteinExistence type="predicted"/>